<protein>
    <submittedName>
        <fullName evidence="3">TlpA disulfide reductase family protein</fullName>
    </submittedName>
</protein>
<evidence type="ECO:0000259" key="2">
    <source>
        <dbReference type="PROSITE" id="PS51352"/>
    </source>
</evidence>
<dbReference type="InterPro" id="IPR036249">
    <property type="entry name" value="Thioredoxin-like_sf"/>
</dbReference>
<dbReference type="RefSeq" id="WP_302042678.1">
    <property type="nucleotide sequence ID" value="NZ_JAUKPO010000110.1"/>
</dbReference>
<reference evidence="3" key="1">
    <citation type="submission" date="2023-07" db="EMBL/GenBank/DDBJ databases">
        <title>The genome sequence of Rhodocytophaga aerolata KACC 12507.</title>
        <authorList>
            <person name="Zhang X."/>
        </authorList>
    </citation>
    <scope>NUCLEOTIDE SEQUENCE</scope>
    <source>
        <strain evidence="3">KACC 12507</strain>
    </source>
</reference>
<dbReference type="Proteomes" id="UP001168528">
    <property type="component" value="Unassembled WGS sequence"/>
</dbReference>
<dbReference type="PANTHER" id="PTHR42852">
    <property type="entry name" value="THIOL:DISULFIDE INTERCHANGE PROTEIN DSBE"/>
    <property type="match status" value="1"/>
</dbReference>
<gene>
    <name evidence="3" type="ORF">Q0590_36780</name>
</gene>
<dbReference type="Gene3D" id="3.40.30.10">
    <property type="entry name" value="Glutaredoxin"/>
    <property type="match status" value="1"/>
</dbReference>
<dbReference type="SUPFAM" id="SSF52833">
    <property type="entry name" value="Thioredoxin-like"/>
    <property type="match status" value="1"/>
</dbReference>
<organism evidence="3 4">
    <name type="scientific">Rhodocytophaga aerolata</name>
    <dbReference type="NCBI Taxonomy" id="455078"/>
    <lineage>
        <taxon>Bacteria</taxon>
        <taxon>Pseudomonadati</taxon>
        <taxon>Bacteroidota</taxon>
        <taxon>Cytophagia</taxon>
        <taxon>Cytophagales</taxon>
        <taxon>Rhodocytophagaceae</taxon>
        <taxon>Rhodocytophaga</taxon>
    </lineage>
</organism>
<feature type="chain" id="PRO_5046273059" evidence="1">
    <location>
        <begin position="20"/>
        <end position="202"/>
    </location>
</feature>
<evidence type="ECO:0000256" key="1">
    <source>
        <dbReference type="SAM" id="SignalP"/>
    </source>
</evidence>
<sequence length="202" mass="22720">MQKLYSLLVLFYLSSLGLAEGQTYQEQYAKCAQKLEGSKLGSEEYMNTIESVLDCMLGAKAPDFTAKSITNQEIILSKLKGQVVVVNFWNTGCQPCVEEMPALNELVEIYKGKAVTFIALAPEDEMTIKTFLDKYPFHFTQIAAASDIITKKFMTNNVYPYTVIIDQAGRVKKIWFGGTADKEKTFKRFHPPIAECLAKSKE</sequence>
<dbReference type="PANTHER" id="PTHR42852:SF17">
    <property type="entry name" value="THIOREDOXIN-LIKE PROTEIN HI_1115"/>
    <property type="match status" value="1"/>
</dbReference>
<evidence type="ECO:0000313" key="3">
    <source>
        <dbReference type="EMBL" id="MDO1451883.1"/>
    </source>
</evidence>
<dbReference type="EMBL" id="JAUKPO010000110">
    <property type="protein sequence ID" value="MDO1451883.1"/>
    <property type="molecule type" value="Genomic_DNA"/>
</dbReference>
<dbReference type="InterPro" id="IPR000866">
    <property type="entry name" value="AhpC/TSA"/>
</dbReference>
<name>A0ABT8RKH3_9BACT</name>
<feature type="signal peptide" evidence="1">
    <location>
        <begin position="1"/>
        <end position="19"/>
    </location>
</feature>
<accession>A0ABT8RKH3</accession>
<comment type="caution">
    <text evidence="3">The sequence shown here is derived from an EMBL/GenBank/DDBJ whole genome shotgun (WGS) entry which is preliminary data.</text>
</comment>
<evidence type="ECO:0000313" key="4">
    <source>
        <dbReference type="Proteomes" id="UP001168528"/>
    </source>
</evidence>
<dbReference type="Pfam" id="PF00578">
    <property type="entry name" value="AhpC-TSA"/>
    <property type="match status" value="1"/>
</dbReference>
<dbReference type="CDD" id="cd02966">
    <property type="entry name" value="TlpA_like_family"/>
    <property type="match status" value="1"/>
</dbReference>
<proteinExistence type="predicted"/>
<dbReference type="PROSITE" id="PS51352">
    <property type="entry name" value="THIOREDOXIN_2"/>
    <property type="match status" value="1"/>
</dbReference>
<dbReference type="InterPro" id="IPR050553">
    <property type="entry name" value="Thioredoxin_ResA/DsbE_sf"/>
</dbReference>
<keyword evidence="1" id="KW-0732">Signal</keyword>
<keyword evidence="4" id="KW-1185">Reference proteome</keyword>
<feature type="domain" description="Thioredoxin" evidence="2">
    <location>
        <begin position="55"/>
        <end position="195"/>
    </location>
</feature>
<dbReference type="InterPro" id="IPR013766">
    <property type="entry name" value="Thioredoxin_domain"/>
</dbReference>